<protein>
    <submittedName>
        <fullName evidence="1">Uncharacterized protein</fullName>
    </submittedName>
</protein>
<dbReference type="RefSeq" id="WP_153384584.1">
    <property type="nucleotide sequence ID" value="NZ_VDFP01000002.1"/>
</dbReference>
<reference evidence="1 2" key="1">
    <citation type="journal article" date="2019" name="Syst. Appl. Microbiol.">
        <title>Polyphasic characterization of two novel Lactobacillus spp. isolated from blown salami packages: Description of Lactobacillus halodurans sp. nov. and Lactobacillus salsicarnum sp. nov.</title>
        <authorList>
            <person name="Schuster J.A."/>
            <person name="Klingl A."/>
            <person name="Vogel R.F."/>
            <person name="Ehrmann M.A."/>
        </authorList>
    </citation>
    <scope>NUCLEOTIDE SEQUENCE [LARGE SCALE GENOMIC DNA]</scope>
    <source>
        <strain evidence="1 2">TMW 1.2172</strain>
    </source>
</reference>
<organism evidence="1 2">
    <name type="scientific">Companilactobacillus halodurans</name>
    <dbReference type="NCBI Taxonomy" id="2584183"/>
    <lineage>
        <taxon>Bacteria</taxon>
        <taxon>Bacillati</taxon>
        <taxon>Bacillota</taxon>
        <taxon>Bacilli</taxon>
        <taxon>Lactobacillales</taxon>
        <taxon>Lactobacillaceae</taxon>
        <taxon>Companilactobacillus</taxon>
    </lineage>
</organism>
<name>A0A5P0ZLW5_9LACO</name>
<gene>
    <name evidence="1" type="ORF">FHL06_02010</name>
</gene>
<evidence type="ECO:0000313" key="2">
    <source>
        <dbReference type="Proteomes" id="UP000414364"/>
    </source>
</evidence>
<comment type="caution">
    <text evidence="1">The sequence shown here is derived from an EMBL/GenBank/DDBJ whole genome shotgun (WGS) entry which is preliminary data.</text>
</comment>
<evidence type="ECO:0000313" key="1">
    <source>
        <dbReference type="EMBL" id="MQS75172.1"/>
    </source>
</evidence>
<dbReference type="AlphaFoldDB" id="A0A5P0ZLW5"/>
<dbReference type="EMBL" id="VDFP01000002">
    <property type="protein sequence ID" value="MQS75172.1"/>
    <property type="molecule type" value="Genomic_DNA"/>
</dbReference>
<accession>A0A5P0ZLW5</accession>
<dbReference type="Proteomes" id="UP000414364">
    <property type="component" value="Unassembled WGS sequence"/>
</dbReference>
<sequence>MAITLIVGTILVSITLFQMAKAVKLRNKMLFQSSRPYLVCLRNQQQLEIRNIGQIPIKLDQLIIDQETIPLDGKIIPIGQSFFYNIGPNSAINALIKYHDDIGQYENNFPL</sequence>
<proteinExistence type="predicted"/>